<gene>
    <name evidence="1" type="ORF">BKK50_06700</name>
</gene>
<dbReference type="Proteomes" id="UP000189433">
    <property type="component" value="Unassembled WGS sequence"/>
</dbReference>
<evidence type="ECO:0000313" key="1">
    <source>
        <dbReference type="EMBL" id="OOF42529.1"/>
    </source>
</evidence>
<proteinExistence type="predicted"/>
<keyword evidence="2" id="KW-1185">Reference proteome</keyword>
<accession>A0A1V3IM50</accession>
<dbReference type="EMBL" id="MLHJ01000057">
    <property type="protein sequence ID" value="OOF42529.1"/>
    <property type="molecule type" value="Genomic_DNA"/>
</dbReference>
<evidence type="ECO:0000313" key="2">
    <source>
        <dbReference type="Proteomes" id="UP000189433"/>
    </source>
</evidence>
<name>A0A1V3IM50_9PAST</name>
<comment type="caution">
    <text evidence="1">The sequence shown here is derived from an EMBL/GenBank/DDBJ whole genome shotgun (WGS) entry which is preliminary data.</text>
</comment>
<dbReference type="AlphaFoldDB" id="A0A1V3IM50"/>
<sequence length="88" mass="10059">MDRSRRKSRFDVNATRARQAQTQTNCFIGRGCSAPKREWKHLLYSKPLPTPAGQGKVFKVVINAIMRKLLTILNVIVRDGSQWNAYVV</sequence>
<organism evidence="1 2">
    <name type="scientific">Rodentibacter rarus</name>
    <dbReference type="NCBI Taxonomy" id="1908260"/>
    <lineage>
        <taxon>Bacteria</taxon>
        <taxon>Pseudomonadati</taxon>
        <taxon>Pseudomonadota</taxon>
        <taxon>Gammaproteobacteria</taxon>
        <taxon>Pasteurellales</taxon>
        <taxon>Pasteurellaceae</taxon>
        <taxon>Rodentibacter</taxon>
    </lineage>
</organism>
<protein>
    <submittedName>
        <fullName evidence="1">Uncharacterized protein</fullName>
    </submittedName>
</protein>
<reference evidence="1 2" key="1">
    <citation type="submission" date="2016-10" db="EMBL/GenBank/DDBJ databases">
        <title>Rodentibacter gen. nov. and new species.</title>
        <authorList>
            <person name="Christensen H."/>
        </authorList>
    </citation>
    <scope>NUCLEOTIDE SEQUENCE [LARGE SCALE GENOMIC DNA]</scope>
    <source>
        <strain evidence="1 2">CCUG17206</strain>
    </source>
</reference>